<feature type="compositionally biased region" description="Polar residues" evidence="1">
    <location>
        <begin position="118"/>
        <end position="127"/>
    </location>
</feature>
<dbReference type="AlphaFoldDB" id="B7ZZB7"/>
<organism evidence="2">
    <name type="scientific">Zea mays</name>
    <name type="common">Maize</name>
    <dbReference type="NCBI Taxonomy" id="4577"/>
    <lineage>
        <taxon>Eukaryota</taxon>
        <taxon>Viridiplantae</taxon>
        <taxon>Streptophyta</taxon>
        <taxon>Embryophyta</taxon>
        <taxon>Tracheophyta</taxon>
        <taxon>Spermatophyta</taxon>
        <taxon>Magnoliopsida</taxon>
        <taxon>Liliopsida</taxon>
        <taxon>Poales</taxon>
        <taxon>Poaceae</taxon>
        <taxon>PACMAD clade</taxon>
        <taxon>Panicoideae</taxon>
        <taxon>Andropogonodae</taxon>
        <taxon>Andropogoneae</taxon>
        <taxon>Tripsacinae</taxon>
        <taxon>Zea</taxon>
    </lineage>
</organism>
<evidence type="ECO:0000256" key="1">
    <source>
        <dbReference type="SAM" id="MobiDB-lite"/>
    </source>
</evidence>
<evidence type="ECO:0000313" key="2">
    <source>
        <dbReference type="EMBL" id="ACL53266.1"/>
    </source>
</evidence>
<feature type="compositionally biased region" description="Low complexity" evidence="1">
    <location>
        <begin position="229"/>
        <end position="248"/>
    </location>
</feature>
<name>B7ZZB7_MAIZE</name>
<feature type="region of interest" description="Disordered" evidence="1">
    <location>
        <begin position="151"/>
        <end position="256"/>
    </location>
</feature>
<protein>
    <submittedName>
        <fullName evidence="2">Uncharacterized protein</fullName>
    </submittedName>
</protein>
<feature type="compositionally biased region" description="Basic residues" evidence="1">
    <location>
        <begin position="192"/>
        <end position="202"/>
    </location>
</feature>
<dbReference type="EMBL" id="BT054659">
    <property type="protein sequence ID" value="ACL53266.1"/>
    <property type="molecule type" value="mRNA"/>
</dbReference>
<feature type="region of interest" description="Disordered" evidence="1">
    <location>
        <begin position="103"/>
        <end position="129"/>
    </location>
</feature>
<feature type="compositionally biased region" description="Polar residues" evidence="1">
    <location>
        <begin position="74"/>
        <end position="84"/>
    </location>
</feature>
<feature type="region of interest" description="Disordered" evidence="1">
    <location>
        <begin position="59"/>
        <end position="91"/>
    </location>
</feature>
<reference evidence="2" key="1">
    <citation type="journal article" date="2009" name="PLoS Genet.">
        <title>Sequencing, mapping, and analysis of 27,455 maize full-length cDNAs.</title>
        <authorList>
            <person name="Soderlund C."/>
            <person name="Descour A."/>
            <person name="Kudrna D."/>
            <person name="Bomhoff M."/>
            <person name="Boyd L."/>
            <person name="Currie J."/>
            <person name="Angelova A."/>
            <person name="Collura K."/>
            <person name="Wissotski M."/>
            <person name="Ashley E."/>
            <person name="Morrow D."/>
            <person name="Fernandes J."/>
            <person name="Walbot V."/>
            <person name="Yu Y."/>
        </authorList>
    </citation>
    <scope>NUCLEOTIDE SEQUENCE</scope>
    <source>
        <strain evidence="2">B73</strain>
    </source>
</reference>
<feature type="compositionally biased region" description="Basic and acidic residues" evidence="1">
    <location>
        <begin position="158"/>
        <end position="176"/>
    </location>
</feature>
<reference evidence="2" key="2">
    <citation type="submission" date="2012-06" db="EMBL/GenBank/DDBJ databases">
        <authorList>
            <person name="Yu Y."/>
            <person name="Currie J."/>
            <person name="Lomeli R."/>
            <person name="Angelova A."/>
            <person name="Collura K."/>
            <person name="Wissotski M."/>
            <person name="Campos D."/>
            <person name="Kudrna D."/>
            <person name="Golser W."/>
            <person name="Ashely E."/>
            <person name="Descour A."/>
            <person name="Fernandes J."/>
            <person name="Soderlund C."/>
            <person name="Walbot V."/>
        </authorList>
    </citation>
    <scope>NUCLEOTIDE SEQUENCE</scope>
    <source>
        <strain evidence="2">B73</strain>
    </source>
</reference>
<feature type="compositionally biased region" description="Basic residues" evidence="1">
    <location>
        <begin position="219"/>
        <end position="228"/>
    </location>
</feature>
<accession>B7ZZB7</accession>
<sequence>MRAYSTASQLWSLDEQIPSTARARQQSTMRSEYAGDMRERRLPPCVLALLVEVSTLDLGGGGGGGGGHVPTGQRRMQQPVETAVSSSAPLGSARRLLLPRRLRRHQPQRSLSSPELSHPSNCPSSGGASPIRLGTYLLRLLLIRTRQWPPAPPLRAARAPDRRRVISASRADEHQAARPLAARAAGEEKNKKVTGSRTRKHRDPASPPNHAGSRAPAARFRRIGRVSRTRSTSRSPARNQVRAQAQQPRTPPPRVS</sequence>
<feature type="compositionally biased region" description="Gly residues" evidence="1">
    <location>
        <begin position="59"/>
        <end position="69"/>
    </location>
</feature>
<proteinExistence type="evidence at transcript level"/>